<dbReference type="GO" id="GO:0016712">
    <property type="term" value="F:oxidoreductase activity, acting on paired donors, with incorporation or reduction of molecular oxygen, reduced flavin or flavoprotein as one donor, and incorporation of one atom of oxygen"/>
    <property type="evidence" value="ECO:0007669"/>
    <property type="project" value="TreeGrafter"/>
</dbReference>
<keyword evidence="4" id="KW-0812">Transmembrane</keyword>
<evidence type="ECO:0000256" key="2">
    <source>
        <dbReference type="ARBA" id="ARBA00022723"/>
    </source>
</evidence>
<sequence>MITMLTNSKILWGLWQVLNYCVTRTSVPLLVAVGTALLAARLMALVREMRKLPPGPWSPPVVGYLPFLGVRHKTFLELARNYGALFSARLGNQLTIVLSDYKLIREAFRREEFTGRPNTPLMHTLDGLGIINSEGRLWKSQRRFLHDKLREFGVTYMGNGKKIMEGRIKNEVYELISNLHRSEGTPIDINPLLALGVSNVICGITMSVRFSQGDVRFERMNHLIEEGMRLFGEVHYGEYIPLYNYLPGKAQAQEKVAKKS</sequence>
<dbReference type="PANTHER" id="PTHR24300">
    <property type="entry name" value="CYTOCHROME P450 508A4-RELATED"/>
    <property type="match status" value="1"/>
</dbReference>
<evidence type="ECO:0000256" key="1">
    <source>
        <dbReference type="ARBA" id="ARBA00010617"/>
    </source>
</evidence>
<accession>A0A921Z4A6</accession>
<dbReference type="GO" id="GO:0006082">
    <property type="term" value="P:organic acid metabolic process"/>
    <property type="evidence" value="ECO:0007669"/>
    <property type="project" value="TreeGrafter"/>
</dbReference>
<dbReference type="PANTHER" id="PTHR24300:SF413">
    <property type="entry name" value="CYTOCHROME P450 18A1"/>
    <property type="match status" value="1"/>
</dbReference>
<gene>
    <name evidence="5" type="ORF">O3G_MSEX006383</name>
</gene>
<evidence type="ECO:0000313" key="6">
    <source>
        <dbReference type="Proteomes" id="UP000791440"/>
    </source>
</evidence>
<keyword evidence="4" id="KW-1133">Transmembrane helix</keyword>
<dbReference type="Proteomes" id="UP000791440">
    <property type="component" value="Unassembled WGS sequence"/>
</dbReference>
<reference evidence="5" key="1">
    <citation type="journal article" date="2016" name="Insect Biochem. Mol. Biol.">
        <title>Multifaceted biological insights from a draft genome sequence of the tobacco hornworm moth, Manduca sexta.</title>
        <authorList>
            <person name="Kanost M.R."/>
            <person name="Arrese E.L."/>
            <person name="Cao X."/>
            <person name="Chen Y.R."/>
            <person name="Chellapilla S."/>
            <person name="Goldsmith M.R."/>
            <person name="Grosse-Wilde E."/>
            <person name="Heckel D.G."/>
            <person name="Herndon N."/>
            <person name="Jiang H."/>
            <person name="Papanicolaou A."/>
            <person name="Qu J."/>
            <person name="Soulages J.L."/>
            <person name="Vogel H."/>
            <person name="Walters J."/>
            <person name="Waterhouse R.M."/>
            <person name="Ahn S.J."/>
            <person name="Almeida F.C."/>
            <person name="An C."/>
            <person name="Aqrawi P."/>
            <person name="Bretschneider A."/>
            <person name="Bryant W.B."/>
            <person name="Bucks S."/>
            <person name="Chao H."/>
            <person name="Chevignon G."/>
            <person name="Christen J.M."/>
            <person name="Clarke D.F."/>
            <person name="Dittmer N.T."/>
            <person name="Ferguson L.C.F."/>
            <person name="Garavelou S."/>
            <person name="Gordon K.H.J."/>
            <person name="Gunaratna R.T."/>
            <person name="Han Y."/>
            <person name="Hauser F."/>
            <person name="He Y."/>
            <person name="Heidel-Fischer H."/>
            <person name="Hirsh A."/>
            <person name="Hu Y."/>
            <person name="Jiang H."/>
            <person name="Kalra D."/>
            <person name="Klinner C."/>
            <person name="Konig C."/>
            <person name="Kovar C."/>
            <person name="Kroll A.R."/>
            <person name="Kuwar S.S."/>
            <person name="Lee S.L."/>
            <person name="Lehman R."/>
            <person name="Li K."/>
            <person name="Li Z."/>
            <person name="Liang H."/>
            <person name="Lovelace S."/>
            <person name="Lu Z."/>
            <person name="Mansfield J.H."/>
            <person name="McCulloch K.J."/>
            <person name="Mathew T."/>
            <person name="Morton B."/>
            <person name="Muzny D.M."/>
            <person name="Neunemann D."/>
            <person name="Ongeri F."/>
            <person name="Pauchet Y."/>
            <person name="Pu L.L."/>
            <person name="Pyrousis I."/>
            <person name="Rao X.J."/>
            <person name="Redding A."/>
            <person name="Roesel C."/>
            <person name="Sanchez-Gracia A."/>
            <person name="Schaack S."/>
            <person name="Shukla A."/>
            <person name="Tetreau G."/>
            <person name="Wang Y."/>
            <person name="Xiong G.H."/>
            <person name="Traut W."/>
            <person name="Walsh T.K."/>
            <person name="Worley K.C."/>
            <person name="Wu D."/>
            <person name="Wu W."/>
            <person name="Wu Y.Q."/>
            <person name="Zhang X."/>
            <person name="Zou Z."/>
            <person name="Zucker H."/>
            <person name="Briscoe A.D."/>
            <person name="Burmester T."/>
            <person name="Clem R.J."/>
            <person name="Feyereisen R."/>
            <person name="Grimmelikhuijzen C.J.P."/>
            <person name="Hamodrakas S.J."/>
            <person name="Hansson B.S."/>
            <person name="Huguet E."/>
            <person name="Jermiin L.S."/>
            <person name="Lan Q."/>
            <person name="Lehman H.K."/>
            <person name="Lorenzen M."/>
            <person name="Merzendorfer H."/>
            <person name="Michalopoulos I."/>
            <person name="Morton D.B."/>
            <person name="Muthukrishnan S."/>
            <person name="Oakeshott J.G."/>
            <person name="Palmer W."/>
            <person name="Park Y."/>
            <person name="Passarelli A.L."/>
            <person name="Rozas J."/>
            <person name="Schwartz L.M."/>
            <person name="Smith W."/>
            <person name="Southgate A."/>
            <person name="Vilcinskas A."/>
            <person name="Vogt R."/>
            <person name="Wang P."/>
            <person name="Werren J."/>
            <person name="Yu X.Q."/>
            <person name="Zhou J.J."/>
            <person name="Brown S.J."/>
            <person name="Scherer S.E."/>
            <person name="Richards S."/>
            <person name="Blissard G.W."/>
        </authorList>
    </citation>
    <scope>NUCLEOTIDE SEQUENCE</scope>
</reference>
<dbReference type="GO" id="GO:0020037">
    <property type="term" value="F:heme binding"/>
    <property type="evidence" value="ECO:0007669"/>
    <property type="project" value="InterPro"/>
</dbReference>
<evidence type="ECO:0000256" key="4">
    <source>
        <dbReference type="SAM" id="Phobius"/>
    </source>
</evidence>
<dbReference type="InterPro" id="IPR001128">
    <property type="entry name" value="Cyt_P450"/>
</dbReference>
<evidence type="ECO:0008006" key="7">
    <source>
        <dbReference type="Google" id="ProtNLM"/>
    </source>
</evidence>
<feature type="transmembrane region" description="Helical" evidence="4">
    <location>
        <begin position="27"/>
        <end position="46"/>
    </location>
</feature>
<dbReference type="GO" id="GO:0005737">
    <property type="term" value="C:cytoplasm"/>
    <property type="evidence" value="ECO:0007669"/>
    <property type="project" value="TreeGrafter"/>
</dbReference>
<reference evidence="5" key="2">
    <citation type="submission" date="2020-12" db="EMBL/GenBank/DDBJ databases">
        <authorList>
            <person name="Kanost M."/>
        </authorList>
    </citation>
    <scope>NUCLEOTIDE SEQUENCE</scope>
</reference>
<dbReference type="GO" id="GO:0008395">
    <property type="term" value="F:steroid hydroxylase activity"/>
    <property type="evidence" value="ECO:0007669"/>
    <property type="project" value="TreeGrafter"/>
</dbReference>
<keyword evidence="3" id="KW-0408">Iron</keyword>
<dbReference type="Pfam" id="PF00067">
    <property type="entry name" value="p450"/>
    <property type="match status" value="1"/>
</dbReference>
<proteinExistence type="inferred from homology"/>
<evidence type="ECO:0000313" key="5">
    <source>
        <dbReference type="EMBL" id="KAG6450069.1"/>
    </source>
</evidence>
<keyword evidence="4" id="KW-0472">Membrane</keyword>
<comment type="caution">
    <text evidence="5">The sequence shown here is derived from an EMBL/GenBank/DDBJ whole genome shotgun (WGS) entry which is preliminary data.</text>
</comment>
<name>A0A921Z4A6_MANSE</name>
<dbReference type="AlphaFoldDB" id="A0A921Z4A6"/>
<dbReference type="GO" id="GO:0006805">
    <property type="term" value="P:xenobiotic metabolic process"/>
    <property type="evidence" value="ECO:0007669"/>
    <property type="project" value="TreeGrafter"/>
</dbReference>
<organism evidence="5 6">
    <name type="scientific">Manduca sexta</name>
    <name type="common">Tobacco hawkmoth</name>
    <name type="synonym">Tobacco hornworm</name>
    <dbReference type="NCBI Taxonomy" id="7130"/>
    <lineage>
        <taxon>Eukaryota</taxon>
        <taxon>Metazoa</taxon>
        <taxon>Ecdysozoa</taxon>
        <taxon>Arthropoda</taxon>
        <taxon>Hexapoda</taxon>
        <taxon>Insecta</taxon>
        <taxon>Pterygota</taxon>
        <taxon>Neoptera</taxon>
        <taxon>Endopterygota</taxon>
        <taxon>Lepidoptera</taxon>
        <taxon>Glossata</taxon>
        <taxon>Ditrysia</taxon>
        <taxon>Bombycoidea</taxon>
        <taxon>Sphingidae</taxon>
        <taxon>Sphinginae</taxon>
        <taxon>Sphingini</taxon>
        <taxon>Manduca</taxon>
    </lineage>
</organism>
<dbReference type="InterPro" id="IPR050182">
    <property type="entry name" value="Cytochrome_P450_fam2"/>
</dbReference>
<protein>
    <recommendedName>
        <fullName evidence="7">Cytochrome P450</fullName>
    </recommendedName>
</protein>
<evidence type="ECO:0000256" key="3">
    <source>
        <dbReference type="ARBA" id="ARBA00023004"/>
    </source>
</evidence>
<comment type="similarity">
    <text evidence="1">Belongs to the cytochrome P450 family.</text>
</comment>
<dbReference type="EMBL" id="JH668382">
    <property type="protein sequence ID" value="KAG6450069.1"/>
    <property type="molecule type" value="Genomic_DNA"/>
</dbReference>
<keyword evidence="6" id="KW-1185">Reference proteome</keyword>
<dbReference type="GO" id="GO:0005506">
    <property type="term" value="F:iron ion binding"/>
    <property type="evidence" value="ECO:0007669"/>
    <property type="project" value="InterPro"/>
</dbReference>
<keyword evidence="2" id="KW-0479">Metal-binding</keyword>